<dbReference type="Proteomes" id="UP000681967">
    <property type="component" value="Unassembled WGS sequence"/>
</dbReference>
<reference evidence="3" key="1">
    <citation type="submission" date="2021-02" db="EMBL/GenBank/DDBJ databases">
        <authorList>
            <person name="Nowell W R."/>
        </authorList>
    </citation>
    <scope>NUCLEOTIDE SEQUENCE</scope>
</reference>
<dbReference type="EMBL" id="CAJOBJ010005390">
    <property type="protein sequence ID" value="CAF4030035.1"/>
    <property type="molecule type" value="Genomic_DNA"/>
</dbReference>
<evidence type="ECO:0000256" key="1">
    <source>
        <dbReference type="SAM" id="MobiDB-lite"/>
    </source>
</evidence>
<dbReference type="Proteomes" id="UP000663855">
    <property type="component" value="Unassembled WGS sequence"/>
</dbReference>
<evidence type="ECO:0000313" key="6">
    <source>
        <dbReference type="Proteomes" id="UP000663834"/>
    </source>
</evidence>
<organism evidence="3 6">
    <name type="scientific">Rotaria magnacalcarata</name>
    <dbReference type="NCBI Taxonomy" id="392030"/>
    <lineage>
        <taxon>Eukaryota</taxon>
        <taxon>Metazoa</taxon>
        <taxon>Spiralia</taxon>
        <taxon>Gnathifera</taxon>
        <taxon>Rotifera</taxon>
        <taxon>Eurotatoria</taxon>
        <taxon>Bdelloidea</taxon>
        <taxon>Philodinida</taxon>
        <taxon>Philodinidae</taxon>
        <taxon>Rotaria</taxon>
    </lineage>
</organism>
<dbReference type="AlphaFoldDB" id="A0A815P132"/>
<evidence type="ECO:0000313" key="5">
    <source>
        <dbReference type="EMBL" id="CAF4030035.1"/>
    </source>
</evidence>
<evidence type="ECO:0000313" key="3">
    <source>
        <dbReference type="EMBL" id="CAF1439997.1"/>
    </source>
</evidence>
<comment type="caution">
    <text evidence="3">The sequence shown here is derived from an EMBL/GenBank/DDBJ whole genome shotgun (WGS) entry which is preliminary data.</text>
</comment>
<dbReference type="EMBL" id="CAJNOV010004544">
    <property type="protein sequence ID" value="CAF1179415.1"/>
    <property type="molecule type" value="Genomic_DNA"/>
</dbReference>
<evidence type="ECO:0000313" key="2">
    <source>
        <dbReference type="EMBL" id="CAF1179415.1"/>
    </source>
</evidence>
<proteinExistence type="predicted"/>
<name>A0A815P132_9BILA</name>
<accession>A0A815P132</accession>
<dbReference type="Proteomes" id="UP000663834">
    <property type="component" value="Unassembled WGS sequence"/>
</dbReference>
<sequence length="111" mass="13048">MPPTPPYHYMSFRREVTPTQINQHQKRNSPKQLTHILKVRRQTINSTHSTPNLSFRFMTNQFYHILRRLPPHLKPTSLSSTDYIPSITLLTSSSTNQLQNENDNNIRSKHP</sequence>
<evidence type="ECO:0000313" key="4">
    <source>
        <dbReference type="EMBL" id="CAF4007267.1"/>
    </source>
</evidence>
<feature type="compositionally biased region" description="Low complexity" evidence="1">
    <location>
        <begin position="90"/>
        <end position="100"/>
    </location>
</feature>
<dbReference type="EMBL" id="CAJNOW010005107">
    <property type="protein sequence ID" value="CAF1439997.1"/>
    <property type="molecule type" value="Genomic_DNA"/>
</dbReference>
<gene>
    <name evidence="4" type="ORF">BYL167_LOCUS14022</name>
    <name evidence="2" type="ORF">CJN711_LOCUS10935</name>
    <name evidence="5" type="ORF">GIL414_LOCUS13348</name>
    <name evidence="3" type="ORF">KQP761_LOCUS11463</name>
</gene>
<dbReference type="Proteomes" id="UP000681720">
    <property type="component" value="Unassembled WGS sequence"/>
</dbReference>
<dbReference type="EMBL" id="CAJOBH010004917">
    <property type="protein sequence ID" value="CAF4007267.1"/>
    <property type="molecule type" value="Genomic_DNA"/>
</dbReference>
<feature type="region of interest" description="Disordered" evidence="1">
    <location>
        <begin position="90"/>
        <end position="111"/>
    </location>
</feature>
<protein>
    <submittedName>
        <fullName evidence="3">Uncharacterized protein</fullName>
    </submittedName>
</protein>